<dbReference type="Pfam" id="PF19128">
    <property type="entry name" value="DUF5811"/>
    <property type="match status" value="1"/>
</dbReference>
<dbReference type="InterPro" id="IPR043835">
    <property type="entry name" value="DUF5811"/>
</dbReference>
<dbReference type="GeneID" id="37640942"/>
<evidence type="ECO:0000256" key="1">
    <source>
        <dbReference type="SAM" id="MobiDB-lite"/>
    </source>
</evidence>
<reference evidence="4" key="2">
    <citation type="submission" date="2018-02" db="EMBL/GenBank/DDBJ databases">
        <title>Phenotypic and genomic properties of facultatively anaerobic sulfur-reducing natronoarchaea from hypersaline soda lakes.</title>
        <authorList>
            <person name="Sorokin D.Y."/>
            <person name="Kublanov I.V."/>
            <person name="Roman P."/>
            <person name="Sinninghe Damste J.S."/>
            <person name="Golyshin P.N."/>
            <person name="Rojo D."/>
            <person name="Ciordia S."/>
            <person name="Mena M.D.C."/>
            <person name="Ferrer M."/>
            <person name="Messina E."/>
            <person name="Smedile F."/>
            <person name="La Spada G."/>
            <person name="La Cono V."/>
            <person name="Yakimov M.M."/>
        </authorList>
    </citation>
    <scope>NUCLEOTIDE SEQUENCE [LARGE SCALE GENOMIC DNA]</scope>
    <source>
        <strain evidence="4">AArc-Mg</strain>
    </source>
</reference>
<feature type="region of interest" description="Disordered" evidence="1">
    <location>
        <begin position="1"/>
        <end position="33"/>
    </location>
</feature>
<dbReference type="KEGG" id="nag:AArcMg_0459"/>
<evidence type="ECO:0000313" key="4">
    <source>
        <dbReference type="Proteomes" id="UP000258613"/>
    </source>
</evidence>
<dbReference type="Proteomes" id="UP000258707">
    <property type="component" value="Chromosome"/>
</dbReference>
<dbReference type="KEGG" id="nan:AArc1_0468"/>
<dbReference type="EMBL" id="CP027033">
    <property type="protein sequence ID" value="AXR80482.1"/>
    <property type="molecule type" value="Genomic_DNA"/>
</dbReference>
<dbReference type="OrthoDB" id="201266at2157"/>
<protein>
    <submittedName>
        <fullName evidence="3">Uncharacterized protein</fullName>
    </submittedName>
</protein>
<evidence type="ECO:0000313" key="2">
    <source>
        <dbReference type="EMBL" id="AXR76812.1"/>
    </source>
</evidence>
<sequence>MNGNTPYAGLPGQTKAGQRAAADLPTLSGPQKRLLHRDVSRIAALTREFLPDEYVVDADVRSGISGPQVTVAVQPPVGHPVSAGFAPDVDDVTDEIISDDERTEVARGLAASAALQMKQAISNGITPTGK</sequence>
<reference evidence="3" key="3">
    <citation type="journal article" date="2019" name="Int. J. Syst. Evol. Microbiol.">
        <title>Natronolimnobius sulfurireducens sp. nov. and Halalkaliarchaeum desulfuricum gen. nov., sp. nov., the first sulfur-respiring alkaliphilic haloarchaea from hypersaline alkaline lakes.</title>
        <authorList>
            <person name="Sorokin D.Y."/>
            <person name="Yakimov M."/>
            <person name="Messina E."/>
            <person name="Merkel A.Y."/>
            <person name="Bale N.J."/>
            <person name="Sinninghe Damste J.S."/>
        </authorList>
    </citation>
    <scope>NUCLEOTIDE SEQUENCE</scope>
    <source>
        <strain evidence="3">AArc-Mg</strain>
        <strain evidence="2">AArc1</strain>
    </source>
</reference>
<dbReference type="AlphaFoldDB" id="A0A346PLT7"/>
<dbReference type="Proteomes" id="UP000258613">
    <property type="component" value="Chromosome"/>
</dbReference>
<name>A0A346PLT7_9EURY</name>
<dbReference type="RefSeq" id="WP_117362934.1">
    <property type="nucleotide sequence ID" value="NZ_CP024047.1"/>
</dbReference>
<gene>
    <name evidence="2" type="ORF">AArc1_0468</name>
    <name evidence="3" type="ORF">AArcMg_0459</name>
</gene>
<evidence type="ECO:0000313" key="3">
    <source>
        <dbReference type="EMBL" id="AXR80482.1"/>
    </source>
</evidence>
<proteinExistence type="predicted"/>
<evidence type="ECO:0000313" key="5">
    <source>
        <dbReference type="Proteomes" id="UP000258707"/>
    </source>
</evidence>
<reference evidence="5" key="1">
    <citation type="submission" date="2017-10" db="EMBL/GenBank/DDBJ databases">
        <title>Phenotypic and genomic properties of facultatively anaerobic sulfur-reducing natronoarchaea from hypersaline soda lakes.</title>
        <authorList>
            <person name="Sorokin D.Y."/>
            <person name="Kublanov I.V."/>
            <person name="Roman P."/>
            <person name="Sinninghe Damste J.S."/>
            <person name="Golyshin P.N."/>
            <person name="Rojo D."/>
            <person name="Ciordia S."/>
            <person name="Mena Md.C."/>
            <person name="Ferrer M."/>
            <person name="Messina E."/>
            <person name="Smedile F."/>
            <person name="La Spada G."/>
            <person name="La Cono V."/>
            <person name="Yakimov M.M."/>
        </authorList>
    </citation>
    <scope>NUCLEOTIDE SEQUENCE [LARGE SCALE GENOMIC DNA]</scope>
    <source>
        <strain evidence="5">AArc1</strain>
    </source>
</reference>
<dbReference type="EMBL" id="CP024047">
    <property type="protein sequence ID" value="AXR76812.1"/>
    <property type="molecule type" value="Genomic_DNA"/>
</dbReference>
<accession>A0A346PBB7</accession>
<keyword evidence="4" id="KW-1185">Reference proteome</keyword>
<accession>A0A346PLT7</accession>
<organism evidence="3 4">
    <name type="scientific">Natrarchaeobaculum sulfurireducens</name>
    <dbReference type="NCBI Taxonomy" id="2044521"/>
    <lineage>
        <taxon>Archaea</taxon>
        <taxon>Methanobacteriati</taxon>
        <taxon>Methanobacteriota</taxon>
        <taxon>Stenosarchaea group</taxon>
        <taxon>Halobacteria</taxon>
        <taxon>Halobacteriales</taxon>
        <taxon>Natrialbaceae</taxon>
        <taxon>Natrarchaeobaculum</taxon>
    </lineage>
</organism>